<feature type="compositionally biased region" description="Basic and acidic residues" evidence="1">
    <location>
        <begin position="139"/>
        <end position="152"/>
    </location>
</feature>
<organism evidence="2 3">
    <name type="scientific">Rubroshorea leprosula</name>
    <dbReference type="NCBI Taxonomy" id="152421"/>
    <lineage>
        <taxon>Eukaryota</taxon>
        <taxon>Viridiplantae</taxon>
        <taxon>Streptophyta</taxon>
        <taxon>Embryophyta</taxon>
        <taxon>Tracheophyta</taxon>
        <taxon>Spermatophyta</taxon>
        <taxon>Magnoliopsida</taxon>
        <taxon>eudicotyledons</taxon>
        <taxon>Gunneridae</taxon>
        <taxon>Pentapetalae</taxon>
        <taxon>rosids</taxon>
        <taxon>malvids</taxon>
        <taxon>Malvales</taxon>
        <taxon>Dipterocarpaceae</taxon>
        <taxon>Rubroshorea</taxon>
    </lineage>
</organism>
<reference evidence="2 3" key="1">
    <citation type="journal article" date="2021" name="Commun. Biol.">
        <title>The genome of Shorea leprosula (Dipterocarpaceae) highlights the ecological relevance of drought in aseasonal tropical rainforests.</title>
        <authorList>
            <person name="Ng K.K.S."/>
            <person name="Kobayashi M.J."/>
            <person name="Fawcett J.A."/>
            <person name="Hatakeyama M."/>
            <person name="Paape T."/>
            <person name="Ng C.H."/>
            <person name="Ang C.C."/>
            <person name="Tnah L.H."/>
            <person name="Lee C.T."/>
            <person name="Nishiyama T."/>
            <person name="Sese J."/>
            <person name="O'Brien M.J."/>
            <person name="Copetti D."/>
            <person name="Mohd Noor M.I."/>
            <person name="Ong R.C."/>
            <person name="Putra M."/>
            <person name="Sireger I.Z."/>
            <person name="Indrioko S."/>
            <person name="Kosugi Y."/>
            <person name="Izuno A."/>
            <person name="Isagi Y."/>
            <person name="Lee S.L."/>
            <person name="Shimizu K.K."/>
        </authorList>
    </citation>
    <scope>NUCLEOTIDE SEQUENCE [LARGE SCALE GENOMIC DNA]</scope>
    <source>
        <strain evidence="2">214</strain>
    </source>
</reference>
<dbReference type="AlphaFoldDB" id="A0AAV5L5M4"/>
<dbReference type="Gene3D" id="3.50.7.10">
    <property type="entry name" value="GroEL"/>
    <property type="match status" value="1"/>
</dbReference>
<dbReference type="PANTHER" id="PTHR45748:SF4">
    <property type="entry name" value="1-PHOSPHATIDYLINOSITOL-3-PHOSPHATE 5-KINASE FAB1D-RELATED"/>
    <property type="match status" value="1"/>
</dbReference>
<name>A0AAV5L5M4_9ROSI</name>
<keyword evidence="3" id="KW-1185">Reference proteome</keyword>
<feature type="compositionally biased region" description="Basic and acidic residues" evidence="1">
    <location>
        <begin position="119"/>
        <end position="129"/>
    </location>
</feature>
<proteinExistence type="predicted"/>
<dbReference type="GO" id="GO:0046854">
    <property type="term" value="P:phosphatidylinositol phosphate biosynthetic process"/>
    <property type="evidence" value="ECO:0007669"/>
    <property type="project" value="TreeGrafter"/>
</dbReference>
<dbReference type="PANTHER" id="PTHR45748">
    <property type="entry name" value="1-PHOSPHATIDYLINOSITOL 3-PHOSPHATE 5-KINASE-RELATED"/>
    <property type="match status" value="1"/>
</dbReference>
<dbReference type="EMBL" id="BPVZ01000095">
    <property type="protein sequence ID" value="GKV32355.1"/>
    <property type="molecule type" value="Genomic_DNA"/>
</dbReference>
<dbReference type="Pfam" id="PF00118">
    <property type="entry name" value="Cpn60_TCP1"/>
    <property type="match status" value="1"/>
</dbReference>
<evidence type="ECO:0000256" key="1">
    <source>
        <dbReference type="SAM" id="MobiDB-lite"/>
    </source>
</evidence>
<accession>A0AAV5L5M4</accession>
<gene>
    <name evidence="2" type="ORF">SLEP1_g40968</name>
</gene>
<evidence type="ECO:0000313" key="3">
    <source>
        <dbReference type="Proteomes" id="UP001054252"/>
    </source>
</evidence>
<feature type="region of interest" description="Disordered" evidence="1">
    <location>
        <begin position="558"/>
        <end position="578"/>
    </location>
</feature>
<dbReference type="Proteomes" id="UP001054252">
    <property type="component" value="Unassembled WGS sequence"/>
</dbReference>
<dbReference type="GO" id="GO:0010008">
    <property type="term" value="C:endosome membrane"/>
    <property type="evidence" value="ECO:0007669"/>
    <property type="project" value="TreeGrafter"/>
</dbReference>
<dbReference type="InterPro" id="IPR027409">
    <property type="entry name" value="GroEL-like_apical_dom_sf"/>
</dbReference>
<protein>
    <recommendedName>
        <fullName evidence="4">1-phosphatidylinositol-3-phosphate 5-kinase</fullName>
    </recommendedName>
</protein>
<sequence length="847" mass="94066">MCSMCHHCGADPAKSKMDEAKQANENYANLSNGGSLLSCKVCLEKLAGQPVKQDGTSPYCKPMMSPTTSLSSSDCSYSGCSDFAVDINSSDRPNGWLQRLSLEDSMDGVGRQNRVAENSLKDGKMRNDDVEIVQSSNDQEAKDVEDTSRSSDEETEISVSNDCEMDGHIWEPPEPEDPVDDFEHTVAYDDDEEDEREWGRPNSLSHNKDEGSERYKFKEDKQRAIEEITNGKFKDTVNQLLKSVGVAISVKDDESWVDIITSLSWQAASFLRPNSNDGRTFGPVGYVKVKCIATGSRSQSQLIKGLVFKKRAAHKHMSTQYKNPRLLLIQGVLGQSSNGLSSFDSMHQEKGHLKTLIEMIDMLHPDVVLVEKTVSRDVQESFLAKGITLVFDMKLHRLERVARCTGSPIISSEILMNQKLQSTDLFKQCHSFHIEKFVEEHAALGEGGKCLSKTLMFLEGLSTHLGCTILLKGSHSDELKRVKSVVQYAVIMAYHLILETSFLLDQRAMFSTIPFTQVADGMPVFQQSHSLETARLSSSVDDHTATMTELYTTDISISNGYHEGDSDPNSDMEGDKIGNRGLDYSPAISFEPYNHAILSGLSTSSAALKKIAETVPVLENSEVLDCDVEANGSSAENKCVEDGEASLSASYEDPVRDIDNLCNNDKVQSKDDINMVPESLSILVLMSSRNGLRGTICEQSHFSHIVFYKNFDVPLGMFLRDNLLNQKRQCGTCGELPDAHFFYYAHHNKQLTIQVKWLPNEKQLPGEADGKLWMWSRCGKCKTGNGISKSTKRVLISTATRGLSFGKFLELGFSDHSLSGRLASCGHSLLRDFLYFFGFYISFVNSS</sequence>
<evidence type="ECO:0000313" key="2">
    <source>
        <dbReference type="EMBL" id="GKV32355.1"/>
    </source>
</evidence>
<dbReference type="CDD" id="cd03334">
    <property type="entry name" value="Fab1_TCP"/>
    <property type="match status" value="1"/>
</dbReference>
<dbReference type="GO" id="GO:0005524">
    <property type="term" value="F:ATP binding"/>
    <property type="evidence" value="ECO:0007669"/>
    <property type="project" value="InterPro"/>
</dbReference>
<dbReference type="InterPro" id="IPR002423">
    <property type="entry name" value="Cpn60/GroEL/TCP-1"/>
</dbReference>
<evidence type="ECO:0008006" key="4">
    <source>
        <dbReference type="Google" id="ProtNLM"/>
    </source>
</evidence>
<dbReference type="InterPro" id="IPR027410">
    <property type="entry name" value="TCP-1-like_intermed_sf"/>
</dbReference>
<comment type="caution">
    <text evidence="2">The sequence shown here is derived from an EMBL/GenBank/DDBJ whole genome shotgun (WGS) entry which is preliminary data.</text>
</comment>
<feature type="region of interest" description="Disordered" evidence="1">
    <location>
        <begin position="116"/>
        <end position="215"/>
    </location>
</feature>
<dbReference type="SUPFAM" id="SSF52029">
    <property type="entry name" value="GroEL apical domain-like"/>
    <property type="match status" value="1"/>
</dbReference>
<dbReference type="GO" id="GO:0000285">
    <property type="term" value="F:1-phosphatidylinositol-3-phosphate 5-kinase activity"/>
    <property type="evidence" value="ECO:0007669"/>
    <property type="project" value="TreeGrafter"/>
</dbReference>
<dbReference type="SUPFAM" id="SSF54849">
    <property type="entry name" value="GroEL-intermediate domain like"/>
    <property type="match status" value="1"/>
</dbReference>
<dbReference type="FunFam" id="3.50.7.10:FF:000007">
    <property type="entry name" value="1-phosphatidylinositol 3-phosphate 5-kinase isoform X1"/>
    <property type="match status" value="1"/>
</dbReference>
<feature type="compositionally biased region" description="Basic and acidic residues" evidence="1">
    <location>
        <begin position="206"/>
        <end position="215"/>
    </location>
</feature>